<evidence type="ECO:0000256" key="4">
    <source>
        <dbReference type="ARBA" id="ARBA00022679"/>
    </source>
</evidence>
<dbReference type="NCBIfam" id="TIGR00096">
    <property type="entry name" value="16S rRNA (cytidine(1402)-2'-O)-methyltransferase"/>
    <property type="match status" value="1"/>
</dbReference>
<proteinExistence type="inferred from homology"/>
<dbReference type="PANTHER" id="PTHR46111:SF1">
    <property type="entry name" value="RIBOSOMAL RNA SMALL SUBUNIT METHYLTRANSFERASE I"/>
    <property type="match status" value="1"/>
</dbReference>
<dbReference type="FunFam" id="3.30.950.10:FF:000002">
    <property type="entry name" value="Ribosomal RNA small subunit methyltransferase I"/>
    <property type="match status" value="1"/>
</dbReference>
<dbReference type="CDD" id="cd11648">
    <property type="entry name" value="RsmI"/>
    <property type="match status" value="1"/>
</dbReference>
<dbReference type="GO" id="GO:0032259">
    <property type="term" value="P:methylation"/>
    <property type="evidence" value="ECO:0007669"/>
    <property type="project" value="UniProtKB-KW"/>
</dbReference>
<dbReference type="GO" id="GO:0006364">
    <property type="term" value="P:rRNA processing"/>
    <property type="evidence" value="ECO:0007669"/>
    <property type="project" value="UniProtKB-KW"/>
</dbReference>
<evidence type="ECO:0000259" key="7">
    <source>
        <dbReference type="Pfam" id="PF23016"/>
    </source>
</evidence>
<dbReference type="EMBL" id="UOFI01000007">
    <property type="protein sequence ID" value="VAW61095.1"/>
    <property type="molecule type" value="Genomic_DNA"/>
</dbReference>
<name>A0A3B0WYI5_9ZZZZ</name>
<accession>A0A3B0WYI5</accession>
<dbReference type="Gene3D" id="3.40.1010.10">
    <property type="entry name" value="Cobalt-precorrin-4 Transmethylase, Domain 1"/>
    <property type="match status" value="1"/>
</dbReference>
<protein>
    <submittedName>
        <fullName evidence="8">16S rRNA (Cytidine(1402)-2'-O)-methyltransferase</fullName>
        <ecNumber evidence="8">2.1.1.198</ecNumber>
    </submittedName>
</protein>
<dbReference type="EC" id="2.1.1.198" evidence="8"/>
<dbReference type="InterPro" id="IPR018063">
    <property type="entry name" value="SAM_MeTrfase_RsmI_CS"/>
</dbReference>
<dbReference type="InterPro" id="IPR014777">
    <property type="entry name" value="4pyrrole_Mease_sub1"/>
</dbReference>
<dbReference type="InterPro" id="IPR000878">
    <property type="entry name" value="4pyrrol_Mease"/>
</dbReference>
<dbReference type="InterPro" id="IPR008189">
    <property type="entry name" value="rRNA_ssu_MeTfrase_I"/>
</dbReference>
<dbReference type="GO" id="GO:0008168">
    <property type="term" value="F:methyltransferase activity"/>
    <property type="evidence" value="ECO:0007669"/>
    <property type="project" value="UniProtKB-KW"/>
</dbReference>
<evidence type="ECO:0000256" key="1">
    <source>
        <dbReference type="ARBA" id="ARBA00022490"/>
    </source>
</evidence>
<keyword evidence="3 8" id="KW-0489">Methyltransferase</keyword>
<evidence type="ECO:0000259" key="6">
    <source>
        <dbReference type="Pfam" id="PF00590"/>
    </source>
</evidence>
<dbReference type="AlphaFoldDB" id="A0A3B0WYI5"/>
<keyword evidence="1" id="KW-0963">Cytoplasm</keyword>
<dbReference type="PIRSF" id="PIRSF005917">
    <property type="entry name" value="MTase_YraL"/>
    <property type="match status" value="1"/>
</dbReference>
<dbReference type="Pfam" id="PF00590">
    <property type="entry name" value="TP_methylase"/>
    <property type="match status" value="1"/>
</dbReference>
<dbReference type="PANTHER" id="PTHR46111">
    <property type="entry name" value="RIBOSOMAL RNA SMALL SUBUNIT METHYLTRANSFERASE I"/>
    <property type="match status" value="1"/>
</dbReference>
<dbReference type="Gene3D" id="3.30.950.10">
    <property type="entry name" value="Methyltransferase, Cobalt-precorrin-4 Transmethylase, Domain 2"/>
    <property type="match status" value="1"/>
</dbReference>
<evidence type="ECO:0000256" key="5">
    <source>
        <dbReference type="ARBA" id="ARBA00022691"/>
    </source>
</evidence>
<keyword evidence="2" id="KW-0698">rRNA processing</keyword>
<keyword evidence="5" id="KW-0949">S-adenosyl-L-methionine</keyword>
<evidence type="ECO:0000256" key="3">
    <source>
        <dbReference type="ARBA" id="ARBA00022603"/>
    </source>
</evidence>
<evidence type="ECO:0000256" key="2">
    <source>
        <dbReference type="ARBA" id="ARBA00022552"/>
    </source>
</evidence>
<feature type="domain" description="Tetrapyrrole methylase" evidence="6">
    <location>
        <begin position="5"/>
        <end position="205"/>
    </location>
</feature>
<feature type="domain" description="RsmI HTH" evidence="7">
    <location>
        <begin position="237"/>
        <end position="276"/>
    </location>
</feature>
<sequence length="282" mass="30719">MNKGTLYIVATPIGNRSDISERAIEVLKQVDLIAAEDTRHSKGLMQFYGISTTLQACHDHNEEQVTLRFIEQLLAGENIALISDAGTPLVSDPGYRLVKAAHEAGIPVSPLPGACAAIAALSASGLATDRFLFAGFPPHKQVARQRFYAEFEQQTATLVFYESSHRIVLSVNDLLAVFGGERKIVLAREISKIFETIHNGVLNDLPGWLAADLNQQKGEFVLVLEGAATKPDAGMLELESVLKVLLEELPLKQASQIASKITGIKKNTVYRQALEMSDKGVR</sequence>
<dbReference type="SUPFAM" id="SSF53790">
    <property type="entry name" value="Tetrapyrrole methylase"/>
    <property type="match status" value="1"/>
</dbReference>
<keyword evidence="4 8" id="KW-0808">Transferase</keyword>
<dbReference type="FunFam" id="3.40.1010.10:FF:000002">
    <property type="entry name" value="Ribosomal RNA small subunit methyltransferase I"/>
    <property type="match status" value="1"/>
</dbReference>
<evidence type="ECO:0000313" key="8">
    <source>
        <dbReference type="EMBL" id="VAW61095.1"/>
    </source>
</evidence>
<organism evidence="8">
    <name type="scientific">hydrothermal vent metagenome</name>
    <dbReference type="NCBI Taxonomy" id="652676"/>
    <lineage>
        <taxon>unclassified sequences</taxon>
        <taxon>metagenomes</taxon>
        <taxon>ecological metagenomes</taxon>
    </lineage>
</organism>
<reference evidence="8" key="1">
    <citation type="submission" date="2018-06" db="EMBL/GenBank/DDBJ databases">
        <authorList>
            <person name="Zhirakovskaya E."/>
        </authorList>
    </citation>
    <scope>NUCLEOTIDE SEQUENCE</scope>
</reference>
<gene>
    <name evidence="8" type="ORF">MNBD_GAMMA09-485</name>
</gene>
<dbReference type="InterPro" id="IPR035996">
    <property type="entry name" value="4pyrrol_Methylase_sf"/>
</dbReference>
<dbReference type="Pfam" id="PF23016">
    <property type="entry name" value="RsmI_C"/>
    <property type="match status" value="1"/>
</dbReference>
<dbReference type="PROSITE" id="PS01296">
    <property type="entry name" value="RSMI"/>
    <property type="match status" value="1"/>
</dbReference>
<dbReference type="HAMAP" id="MF_01877">
    <property type="entry name" value="16SrRNA_methyltr_I"/>
    <property type="match status" value="1"/>
</dbReference>
<dbReference type="InterPro" id="IPR014776">
    <property type="entry name" value="4pyrrole_Mease_sub2"/>
</dbReference>
<dbReference type="InterPro" id="IPR053910">
    <property type="entry name" value="RsmI_HTH"/>
</dbReference>